<name>A0A7D9ETY4_PARCT</name>
<dbReference type="EMBL" id="CACRXK020009433">
    <property type="protein sequence ID" value="CAB4017178.1"/>
    <property type="molecule type" value="Genomic_DNA"/>
</dbReference>
<proteinExistence type="predicted"/>
<dbReference type="Proteomes" id="UP001152795">
    <property type="component" value="Unassembled WGS sequence"/>
</dbReference>
<gene>
    <name evidence="1" type="ORF">PACLA_8A076339</name>
</gene>
<accession>A0A7D9ETY4</accession>
<keyword evidence="2" id="KW-1185">Reference proteome</keyword>
<feature type="non-terminal residue" evidence="1">
    <location>
        <position position="1"/>
    </location>
</feature>
<sequence>REVKSLNQNLHLISPQTISILTPKLVLGKIVKRRERNLSPNLQHKIPANKLRM</sequence>
<dbReference type="AlphaFoldDB" id="A0A7D9ETY4"/>
<evidence type="ECO:0000313" key="2">
    <source>
        <dbReference type="Proteomes" id="UP001152795"/>
    </source>
</evidence>
<evidence type="ECO:0000313" key="1">
    <source>
        <dbReference type="EMBL" id="CAB4017178.1"/>
    </source>
</evidence>
<protein>
    <submittedName>
        <fullName evidence="1">Uncharacterized protein</fullName>
    </submittedName>
</protein>
<organism evidence="1 2">
    <name type="scientific">Paramuricea clavata</name>
    <name type="common">Red gorgonian</name>
    <name type="synonym">Violescent sea-whip</name>
    <dbReference type="NCBI Taxonomy" id="317549"/>
    <lineage>
        <taxon>Eukaryota</taxon>
        <taxon>Metazoa</taxon>
        <taxon>Cnidaria</taxon>
        <taxon>Anthozoa</taxon>
        <taxon>Octocorallia</taxon>
        <taxon>Malacalcyonacea</taxon>
        <taxon>Plexauridae</taxon>
        <taxon>Paramuricea</taxon>
    </lineage>
</organism>
<comment type="caution">
    <text evidence="1">The sequence shown here is derived from an EMBL/GenBank/DDBJ whole genome shotgun (WGS) entry which is preliminary data.</text>
</comment>
<reference evidence="1" key="1">
    <citation type="submission" date="2020-04" db="EMBL/GenBank/DDBJ databases">
        <authorList>
            <person name="Alioto T."/>
            <person name="Alioto T."/>
            <person name="Gomez Garrido J."/>
        </authorList>
    </citation>
    <scope>NUCLEOTIDE SEQUENCE</scope>
    <source>
        <strain evidence="1">A484AB</strain>
    </source>
</reference>